<dbReference type="EMBL" id="JBBWRZ010000005">
    <property type="protein sequence ID" value="KAK8235767.1"/>
    <property type="molecule type" value="Genomic_DNA"/>
</dbReference>
<feature type="compositionally biased region" description="Low complexity" evidence="1">
    <location>
        <begin position="41"/>
        <end position="60"/>
    </location>
</feature>
<keyword evidence="3" id="KW-1185">Reference proteome</keyword>
<sequence length="187" mass="20166">MASNTATSVNPLSKSLPSKILITTHILPCCIILLDPSIKVSKSSSSLPSAPTPTPLTAITGLDASPTCNPSLDTTMAGSPNDTTFSDPFGGDKLDKIAGSDDMQMPPRESPDNLDSPMHGDGGSPTRDRRQSKEWDASKVPPSQFQRRKGSIYSTPSSRDAHLDRSEVRDKAYWDKLKEKGWVPKKA</sequence>
<feature type="compositionally biased region" description="Basic and acidic residues" evidence="1">
    <location>
        <begin position="126"/>
        <end position="137"/>
    </location>
</feature>
<protein>
    <submittedName>
        <fullName evidence="2">Uncharacterized protein</fullName>
    </submittedName>
</protein>
<proteinExistence type="predicted"/>
<feature type="region of interest" description="Disordered" evidence="1">
    <location>
        <begin position="41"/>
        <end position="170"/>
    </location>
</feature>
<gene>
    <name evidence="2" type="ORF">HDK90DRAFT_552495</name>
</gene>
<accession>A0ABR1YQP6</accession>
<evidence type="ECO:0000313" key="3">
    <source>
        <dbReference type="Proteomes" id="UP001492380"/>
    </source>
</evidence>
<evidence type="ECO:0000313" key="2">
    <source>
        <dbReference type="EMBL" id="KAK8235767.1"/>
    </source>
</evidence>
<feature type="compositionally biased region" description="Basic and acidic residues" evidence="1">
    <location>
        <begin position="90"/>
        <end position="99"/>
    </location>
</feature>
<reference evidence="2 3" key="1">
    <citation type="submission" date="2024-04" db="EMBL/GenBank/DDBJ databases">
        <title>Phyllosticta paracitricarpa is synonymous to the EU quarantine fungus P. citricarpa based on phylogenomic analyses.</title>
        <authorList>
            <consortium name="Lawrence Berkeley National Laboratory"/>
            <person name="Van Ingen-Buijs V.A."/>
            <person name="Van Westerhoven A.C."/>
            <person name="Haridas S."/>
            <person name="Skiadas P."/>
            <person name="Martin F."/>
            <person name="Groenewald J.Z."/>
            <person name="Crous P.W."/>
            <person name="Seidl M.F."/>
        </authorList>
    </citation>
    <scope>NUCLEOTIDE SEQUENCE [LARGE SCALE GENOMIC DNA]</scope>
    <source>
        <strain evidence="2 3">CBS 123374</strain>
    </source>
</reference>
<dbReference type="Proteomes" id="UP001492380">
    <property type="component" value="Unassembled WGS sequence"/>
</dbReference>
<comment type="caution">
    <text evidence="2">The sequence shown here is derived from an EMBL/GenBank/DDBJ whole genome shotgun (WGS) entry which is preliminary data.</text>
</comment>
<feature type="compositionally biased region" description="Basic and acidic residues" evidence="1">
    <location>
        <begin position="159"/>
        <end position="170"/>
    </location>
</feature>
<feature type="compositionally biased region" description="Polar residues" evidence="1">
    <location>
        <begin position="66"/>
        <end position="86"/>
    </location>
</feature>
<evidence type="ECO:0000256" key="1">
    <source>
        <dbReference type="SAM" id="MobiDB-lite"/>
    </source>
</evidence>
<name>A0ABR1YQP6_9PEZI</name>
<organism evidence="2 3">
    <name type="scientific">Phyllosticta capitalensis</name>
    <dbReference type="NCBI Taxonomy" id="121624"/>
    <lineage>
        <taxon>Eukaryota</taxon>
        <taxon>Fungi</taxon>
        <taxon>Dikarya</taxon>
        <taxon>Ascomycota</taxon>
        <taxon>Pezizomycotina</taxon>
        <taxon>Dothideomycetes</taxon>
        <taxon>Dothideomycetes incertae sedis</taxon>
        <taxon>Botryosphaeriales</taxon>
        <taxon>Phyllostictaceae</taxon>
        <taxon>Phyllosticta</taxon>
    </lineage>
</organism>